<feature type="compositionally biased region" description="Polar residues" evidence="1">
    <location>
        <begin position="1"/>
        <end position="16"/>
    </location>
</feature>
<dbReference type="PANTHER" id="PTHR31099:SF49">
    <property type="entry name" value="MYOSIN HEAVY CHAIN-LIKE PROTEIN"/>
    <property type="match status" value="1"/>
</dbReference>
<accession>A0A7J8XR57</accession>
<evidence type="ECO:0000313" key="4">
    <source>
        <dbReference type="Proteomes" id="UP000593577"/>
    </source>
</evidence>
<protein>
    <recommendedName>
        <fullName evidence="2">Transposase (putative) gypsy type domain-containing protein</fullName>
    </recommendedName>
</protein>
<feature type="region of interest" description="Disordered" evidence="1">
    <location>
        <begin position="145"/>
        <end position="178"/>
    </location>
</feature>
<evidence type="ECO:0000259" key="2">
    <source>
        <dbReference type="Pfam" id="PF04195"/>
    </source>
</evidence>
<dbReference type="AlphaFoldDB" id="A0A7J8XR57"/>
<evidence type="ECO:0000313" key="3">
    <source>
        <dbReference type="EMBL" id="MBA0689344.1"/>
    </source>
</evidence>
<feature type="domain" description="Transposase (putative) gypsy type" evidence="2">
    <location>
        <begin position="232"/>
        <end position="296"/>
    </location>
</feature>
<dbReference type="InterPro" id="IPR007321">
    <property type="entry name" value="Transposase_28"/>
</dbReference>
<feature type="compositionally biased region" description="Basic and acidic residues" evidence="1">
    <location>
        <begin position="146"/>
        <end position="171"/>
    </location>
</feature>
<reference evidence="3 4" key="1">
    <citation type="journal article" date="2019" name="Genome Biol. Evol.">
        <title>Insights into the evolution of the New World diploid cottons (Gossypium, subgenus Houzingenia) based on genome sequencing.</title>
        <authorList>
            <person name="Grover C.E."/>
            <person name="Arick M.A. 2nd"/>
            <person name="Thrash A."/>
            <person name="Conover J.L."/>
            <person name="Sanders W.S."/>
            <person name="Peterson D.G."/>
            <person name="Frelichowski J.E."/>
            <person name="Scheffler J.A."/>
            <person name="Scheffler B.E."/>
            <person name="Wendel J.F."/>
        </authorList>
    </citation>
    <scope>NUCLEOTIDE SEQUENCE [LARGE SCALE GENOMIC DNA]</scope>
    <source>
        <strain evidence="3">185</strain>
        <tissue evidence="3">Leaf</tissue>
    </source>
</reference>
<sequence length="398" mass="43857">MSSTSITSESVCTSLPSHKPVDQENEKASKSNTYETLNPEALIENQKILDSACKQGAATVGNVKKSSVSTKSEHLVRNLVSGLDQLSTMETASKSSPTRLKVASAKASIKNFKASHDHRKVRHSSSKSNVATLMISVLDEETSATYEKETHDTNVLGEKIETSRSQQRDGEDVAPEGSASLPVNMIASTLTKSDLEKIAMEYHIDTNRYHLSLPKSSERANSYFPCKHTFCIYADAFKAGLRLPLHPLISEILSEFSVAPTQIPPNSWRVLICFISFCYSQKVTPTVNLFRAICSLKDHSGESNKGWWFFSARIGFKLFEGFPSSIKGWRHRFFIIRTSERDTLGVNTKWGPPNSAANQLPTLSAMEVKSLDDLVAAATNNPPDIRVLLSEEALIQAG</sequence>
<feature type="non-terminal residue" evidence="3">
    <location>
        <position position="398"/>
    </location>
</feature>
<comment type="caution">
    <text evidence="3">The sequence shown here is derived from an EMBL/GenBank/DDBJ whole genome shotgun (WGS) entry which is preliminary data.</text>
</comment>
<gene>
    <name evidence="3" type="ORF">Goari_007076</name>
</gene>
<dbReference type="PANTHER" id="PTHR31099">
    <property type="entry name" value="OS06G0165300 PROTEIN"/>
    <property type="match status" value="1"/>
</dbReference>
<keyword evidence="4" id="KW-1185">Reference proteome</keyword>
<feature type="region of interest" description="Disordered" evidence="1">
    <location>
        <begin position="1"/>
        <end position="36"/>
    </location>
</feature>
<dbReference type="Proteomes" id="UP000593577">
    <property type="component" value="Unassembled WGS sequence"/>
</dbReference>
<feature type="compositionally biased region" description="Basic and acidic residues" evidence="1">
    <location>
        <begin position="19"/>
        <end position="29"/>
    </location>
</feature>
<dbReference type="Pfam" id="PF04195">
    <property type="entry name" value="Transposase_28"/>
    <property type="match status" value="1"/>
</dbReference>
<evidence type="ECO:0000256" key="1">
    <source>
        <dbReference type="SAM" id="MobiDB-lite"/>
    </source>
</evidence>
<name>A0A7J8XR57_GOSAI</name>
<dbReference type="EMBL" id="JABFAA010000008">
    <property type="protein sequence ID" value="MBA0689344.1"/>
    <property type="molecule type" value="Genomic_DNA"/>
</dbReference>
<proteinExistence type="predicted"/>
<organism evidence="3 4">
    <name type="scientific">Gossypium aridum</name>
    <name type="common">American cotton</name>
    <name type="synonym">Erioxylum aridum</name>
    <dbReference type="NCBI Taxonomy" id="34290"/>
    <lineage>
        <taxon>Eukaryota</taxon>
        <taxon>Viridiplantae</taxon>
        <taxon>Streptophyta</taxon>
        <taxon>Embryophyta</taxon>
        <taxon>Tracheophyta</taxon>
        <taxon>Spermatophyta</taxon>
        <taxon>Magnoliopsida</taxon>
        <taxon>eudicotyledons</taxon>
        <taxon>Gunneridae</taxon>
        <taxon>Pentapetalae</taxon>
        <taxon>rosids</taxon>
        <taxon>malvids</taxon>
        <taxon>Malvales</taxon>
        <taxon>Malvaceae</taxon>
        <taxon>Malvoideae</taxon>
        <taxon>Gossypium</taxon>
    </lineage>
</organism>